<gene>
    <name evidence="2" type="ORF">BgramDRAFT_5354</name>
</gene>
<accession>B1G7P6</accession>
<evidence type="ECO:0000256" key="1">
    <source>
        <dbReference type="SAM" id="Phobius"/>
    </source>
</evidence>
<keyword evidence="3" id="KW-1185">Reference proteome</keyword>
<dbReference type="EMBL" id="ABLD01000023">
    <property type="protein sequence ID" value="EDT07773.1"/>
    <property type="molecule type" value="Genomic_DNA"/>
</dbReference>
<evidence type="ECO:0000313" key="3">
    <source>
        <dbReference type="Proteomes" id="UP000005045"/>
    </source>
</evidence>
<dbReference type="Proteomes" id="UP000005045">
    <property type="component" value="Unassembled WGS sequence"/>
</dbReference>
<reference evidence="2 3" key="1">
    <citation type="submission" date="2008-03" db="EMBL/GenBank/DDBJ databases">
        <title>Sequencing of the draft genome and assembly of Burkholderia graminis C4D1M.</title>
        <authorList>
            <consortium name="US DOE Joint Genome Institute (JGI-PGF)"/>
            <person name="Copeland A."/>
            <person name="Lucas S."/>
            <person name="Lapidus A."/>
            <person name="Glavina del Rio T."/>
            <person name="Dalin E."/>
            <person name="Tice H."/>
            <person name="Bruce D."/>
            <person name="Goodwin L."/>
            <person name="Pitluck S."/>
            <person name="Larimer F."/>
            <person name="Land M.L."/>
            <person name="Hauser L."/>
            <person name="Tiedje J."/>
            <person name="Richardson P."/>
        </authorList>
    </citation>
    <scope>NUCLEOTIDE SEQUENCE [LARGE SCALE GENOMIC DNA]</scope>
    <source>
        <strain evidence="3">ATCC 700544 / DSM 17151 / LMG 18924 / NCIMB 13744 / C4D1M</strain>
    </source>
</reference>
<feature type="transmembrane region" description="Helical" evidence="1">
    <location>
        <begin position="66"/>
        <end position="87"/>
    </location>
</feature>
<sequence length="872" mass="98286">MQFADDSLFGRDSRNDDFHRRHFIRFVRFRLAFHRLLGDAHRCVLAHVGVVAFRFRDVRSQIAVDVFLTLATTATTAATATTTLFALTRHRFLIDRRNVFSEGGLVLRHVLCDLGIGLRQRVRGFRLRLATLAALSTFATFTTLAAFLAFATRGAFDCFRTVGAAGVAVAAFTAFTAFACFARLTVLTRFAVATRFACFPCLARFTAFAWFPDLASLASFTRFAFLTTLRRLLALTAAVCTFTTRCHVTAARAATAIAVTVAAALAGTLTALRPFAALRTGLLFCRSRRNRCRRRRLYAEQILQPADEAAARLRHRNRSRCRDRTNRRARRRLLRRDALDRRFLLRLHFLGALAVAGFRLELASRFLGHLPGRARLVEAGVVVTQAFQLVMRRVQMLVRHQHDVDLEARLDLVDFRAFFVQQEGGHLDRHLAMDRRGVFLHRFFLNDPQHLQRGRFGIADVTRAVTARAGHVAAFRQRRTQTLTRQFHQAEARNLAHLDARAVVLERVFQALFDFALALGRLHVDEVDHDQAAQVAQTQLARDFVGGFEVRARGCFLDVGALGGAGRVHVDGDECFRVVDHDRAARRQRHRARVRRFDLMLDLEAREQRHVVVVALHLADVVRHHDVHEGARLVMDFGGVDQNFADIRLEIVANRANHEARFEVNQHRLAGRTALRRGFDRAPQLHQVVQVPLQFFGAAANAGRARDDAHAFRQLQLRHGFAQFLTVVAFDPARHAAAARVIRHQHQITAGERDERGQGRALVAALFFFDLNDQFLTFLERVLDAGGAHVDAVAEILAGDFLERQETVAVFAVVDETGFERRLDAGDDALVNVAFALFAPGGFDVDVDEFLPIDDGDAQFFLLRRIEQHAFH</sequence>
<keyword evidence="1" id="KW-1133">Transmembrane helix</keyword>
<proteinExistence type="predicted"/>
<evidence type="ECO:0008006" key="4">
    <source>
        <dbReference type="Google" id="ProtNLM"/>
    </source>
</evidence>
<feature type="transmembrane region" description="Helical" evidence="1">
    <location>
        <begin position="256"/>
        <end position="285"/>
    </location>
</feature>
<feature type="transmembrane region" description="Helical" evidence="1">
    <location>
        <begin position="129"/>
        <end position="150"/>
    </location>
</feature>
<dbReference type="AntiFam" id="ANF00132">
    <property type="entry name" value="Shadow ORF (opposite rne)"/>
</dbReference>
<name>B1G7P6_PARG4</name>
<keyword evidence="1" id="KW-0472">Membrane</keyword>
<dbReference type="AlphaFoldDB" id="B1G7P6"/>
<protein>
    <recommendedName>
        <fullName evidence="4">NAD-specific glutamate dehydrogenase</fullName>
    </recommendedName>
</protein>
<organism evidence="2 3">
    <name type="scientific">Paraburkholderia graminis (strain ATCC 700544 / DSM 17151 / LMG 18924 / NCIMB 13744 / C4D1M)</name>
    <dbReference type="NCBI Taxonomy" id="396598"/>
    <lineage>
        <taxon>Bacteria</taxon>
        <taxon>Pseudomonadati</taxon>
        <taxon>Pseudomonadota</taxon>
        <taxon>Betaproteobacteria</taxon>
        <taxon>Burkholderiales</taxon>
        <taxon>Burkholderiaceae</taxon>
        <taxon>Paraburkholderia</taxon>
    </lineage>
</organism>
<keyword evidence="1" id="KW-0812">Transmembrane</keyword>
<evidence type="ECO:0000313" key="2">
    <source>
        <dbReference type="EMBL" id="EDT07773.1"/>
    </source>
</evidence>
<feature type="transmembrane region" description="Helical" evidence="1">
    <location>
        <begin position="162"/>
        <end position="186"/>
    </location>
</feature>
<comment type="caution">
    <text evidence="2">The sequence shown here is derived from an EMBL/GenBank/DDBJ whole genome shotgun (WGS) entry which is preliminary data.</text>
</comment>